<reference evidence="1" key="1">
    <citation type="submission" date="2021-03" db="EMBL/GenBank/DDBJ databases">
        <authorList>
            <consortium name="DOE Joint Genome Institute"/>
            <person name="Ahrendt S."/>
            <person name="Looney B.P."/>
            <person name="Miyauchi S."/>
            <person name="Morin E."/>
            <person name="Drula E."/>
            <person name="Courty P.E."/>
            <person name="Chicoki N."/>
            <person name="Fauchery L."/>
            <person name="Kohler A."/>
            <person name="Kuo A."/>
            <person name="Labutti K."/>
            <person name="Pangilinan J."/>
            <person name="Lipzen A."/>
            <person name="Riley R."/>
            <person name="Andreopoulos W."/>
            <person name="He G."/>
            <person name="Johnson J."/>
            <person name="Barry K.W."/>
            <person name="Grigoriev I.V."/>
            <person name="Nagy L."/>
            <person name="Hibbett D."/>
            <person name="Henrissat B."/>
            <person name="Matheny P.B."/>
            <person name="Labbe J."/>
            <person name="Martin F."/>
        </authorList>
    </citation>
    <scope>NUCLEOTIDE SEQUENCE</scope>
    <source>
        <strain evidence="1">HHB10654</strain>
    </source>
</reference>
<sequence length="53" mass="5939">MRARKRLSRVSAPPVPALAVFLRAMILRIPASSCLDRRYSLSHPPHLPTSTML</sequence>
<name>A0ACB8SU31_9AGAM</name>
<keyword evidence="2" id="KW-1185">Reference proteome</keyword>
<proteinExistence type="predicted"/>
<dbReference type="Proteomes" id="UP000814140">
    <property type="component" value="Unassembled WGS sequence"/>
</dbReference>
<comment type="caution">
    <text evidence="1">The sequence shown here is derived from an EMBL/GenBank/DDBJ whole genome shotgun (WGS) entry which is preliminary data.</text>
</comment>
<dbReference type="EMBL" id="MU277222">
    <property type="protein sequence ID" value="KAI0059945.1"/>
    <property type="molecule type" value="Genomic_DNA"/>
</dbReference>
<accession>A0ACB8SU31</accession>
<evidence type="ECO:0000313" key="2">
    <source>
        <dbReference type="Proteomes" id="UP000814140"/>
    </source>
</evidence>
<evidence type="ECO:0000313" key="1">
    <source>
        <dbReference type="EMBL" id="KAI0059945.1"/>
    </source>
</evidence>
<protein>
    <submittedName>
        <fullName evidence="1">Uncharacterized protein</fullName>
    </submittedName>
</protein>
<reference evidence="1" key="2">
    <citation type="journal article" date="2022" name="New Phytol.">
        <title>Evolutionary transition to the ectomycorrhizal habit in the genomes of a hyperdiverse lineage of mushroom-forming fungi.</title>
        <authorList>
            <person name="Looney B."/>
            <person name="Miyauchi S."/>
            <person name="Morin E."/>
            <person name="Drula E."/>
            <person name="Courty P.E."/>
            <person name="Kohler A."/>
            <person name="Kuo A."/>
            <person name="LaButti K."/>
            <person name="Pangilinan J."/>
            <person name="Lipzen A."/>
            <person name="Riley R."/>
            <person name="Andreopoulos W."/>
            <person name="He G."/>
            <person name="Johnson J."/>
            <person name="Nolan M."/>
            <person name="Tritt A."/>
            <person name="Barry K.W."/>
            <person name="Grigoriev I.V."/>
            <person name="Nagy L.G."/>
            <person name="Hibbett D."/>
            <person name="Henrissat B."/>
            <person name="Matheny P.B."/>
            <person name="Labbe J."/>
            <person name="Martin F.M."/>
        </authorList>
    </citation>
    <scope>NUCLEOTIDE SEQUENCE</scope>
    <source>
        <strain evidence="1">HHB10654</strain>
    </source>
</reference>
<gene>
    <name evidence="1" type="ORF">BV25DRAFT_1828365</name>
</gene>
<organism evidence="1 2">
    <name type="scientific">Artomyces pyxidatus</name>
    <dbReference type="NCBI Taxonomy" id="48021"/>
    <lineage>
        <taxon>Eukaryota</taxon>
        <taxon>Fungi</taxon>
        <taxon>Dikarya</taxon>
        <taxon>Basidiomycota</taxon>
        <taxon>Agaricomycotina</taxon>
        <taxon>Agaricomycetes</taxon>
        <taxon>Russulales</taxon>
        <taxon>Auriscalpiaceae</taxon>
        <taxon>Artomyces</taxon>
    </lineage>
</organism>